<evidence type="ECO:0000256" key="1">
    <source>
        <dbReference type="SAM" id="SignalP"/>
    </source>
</evidence>
<dbReference type="EMBL" id="KU643108">
    <property type="protein sequence ID" value="AOF40200.1"/>
    <property type="molecule type" value="mRNA"/>
</dbReference>
<name>A0A1B3IJ27_9SCOR</name>
<organism evidence="2">
    <name type="scientific">Hadogenes troglodytes</name>
    <dbReference type="NCBI Taxonomy" id="1577150"/>
    <lineage>
        <taxon>Eukaryota</taxon>
        <taxon>Metazoa</taxon>
        <taxon>Ecdysozoa</taxon>
        <taxon>Arthropoda</taxon>
        <taxon>Chelicerata</taxon>
        <taxon>Arachnida</taxon>
        <taxon>Scorpiones</taxon>
        <taxon>Iurida</taxon>
        <taxon>Scorpionoidea</taxon>
        <taxon>Hemiscorpiidae</taxon>
        <taxon>Hadogenes</taxon>
    </lineage>
</organism>
<feature type="signal peptide" evidence="1">
    <location>
        <begin position="1"/>
        <end position="19"/>
    </location>
</feature>
<accession>A0A1B3IJ27</accession>
<reference evidence="2" key="1">
    <citation type="journal article" date="2016" name="J. Proteomics">
        <title>Transcriptomic analysis of the venom glands from the scorpion Hadogenes troglodytes revealed unique and extremely high diversity of the venom peptides.</title>
        <authorList>
            <person name="Zhong J."/>
            <person name="Zeng X.C."/>
            <person name="Zeng X."/>
            <person name="Nie Y."/>
            <person name="Zhang L."/>
            <person name="Wu S."/>
            <person name="Bao A."/>
        </authorList>
    </citation>
    <scope>NUCLEOTIDE SEQUENCE</scope>
</reference>
<protein>
    <submittedName>
        <fullName evidence="2">Venom peptide Htglin gamma</fullName>
    </submittedName>
</protein>
<dbReference type="AlphaFoldDB" id="A0A1B3IJ27"/>
<keyword evidence="1" id="KW-0732">Signal</keyword>
<evidence type="ECO:0000313" key="2">
    <source>
        <dbReference type="EMBL" id="AOF40200.1"/>
    </source>
</evidence>
<feature type="chain" id="PRO_5008548561" evidence="1">
    <location>
        <begin position="20"/>
        <end position="147"/>
    </location>
</feature>
<proteinExistence type="evidence at transcript level"/>
<sequence length="147" mass="17337">MKIYVLSILFSCAILPSWCLVHHHHGYICRHNLVDRFCGLNDRKTPIECLQESTEHAPRITEIFQSCFKSVKEGVEGFDEQLAEVCKLKRDEYDLHKRCFHNGLVLQHRRDEKSYRVMEECIETAEKKEDKVCHFGGGLSFRFGWYI</sequence>